<evidence type="ECO:0000256" key="6">
    <source>
        <dbReference type="PIRNR" id="PIRNR001365"/>
    </source>
</evidence>
<keyword evidence="8" id="KW-1185">Reference proteome</keyword>
<dbReference type="EMBL" id="JBHLVO010000034">
    <property type="protein sequence ID" value="MFC0274370.1"/>
    <property type="molecule type" value="Genomic_DNA"/>
</dbReference>
<dbReference type="RefSeq" id="WP_378938550.1">
    <property type="nucleotide sequence ID" value="NZ_JBHLVO010000034.1"/>
</dbReference>
<evidence type="ECO:0000313" key="7">
    <source>
        <dbReference type="EMBL" id="MFC0274370.1"/>
    </source>
</evidence>
<name>A0ABV6GL15_9BACI</name>
<reference evidence="7 8" key="1">
    <citation type="submission" date="2024-09" db="EMBL/GenBank/DDBJ databases">
        <authorList>
            <person name="Sun Q."/>
            <person name="Mori K."/>
        </authorList>
    </citation>
    <scope>NUCLEOTIDE SEQUENCE [LARGE SCALE GENOMIC DNA]</scope>
    <source>
        <strain evidence="7 8">CCM 7228</strain>
    </source>
</reference>
<comment type="similarity">
    <text evidence="3 5 6">Belongs to the DapA family.</text>
</comment>
<evidence type="ECO:0000256" key="3">
    <source>
        <dbReference type="ARBA" id="ARBA00007592"/>
    </source>
</evidence>
<dbReference type="InterPro" id="IPR013785">
    <property type="entry name" value="Aldolase_TIM"/>
</dbReference>
<evidence type="ECO:0000313" key="8">
    <source>
        <dbReference type="Proteomes" id="UP001589854"/>
    </source>
</evidence>
<dbReference type="SUPFAM" id="SSF51569">
    <property type="entry name" value="Aldolase"/>
    <property type="match status" value="1"/>
</dbReference>
<dbReference type="InterPro" id="IPR017655">
    <property type="entry name" value="Dehydro-deoxyglucarate_dehyd"/>
</dbReference>
<accession>A0ABV6GL15</accession>
<evidence type="ECO:0000256" key="2">
    <source>
        <dbReference type="ARBA" id="ARBA00004983"/>
    </source>
</evidence>
<dbReference type="GO" id="GO:0047448">
    <property type="term" value="F:5-dehydro-4-deoxyglucarate dehydratase activity"/>
    <property type="evidence" value="ECO:0007669"/>
    <property type="project" value="UniProtKB-EC"/>
</dbReference>
<dbReference type="HAMAP" id="MF_00694">
    <property type="entry name" value="KDGDH"/>
    <property type="match status" value="1"/>
</dbReference>
<proteinExistence type="inferred from homology"/>
<dbReference type="EC" id="4.2.1.41" evidence="5"/>
<protein>
    <recommendedName>
        <fullName evidence="5">Probable 5-dehydro-4-deoxyglucarate dehydratase</fullName>
        <ecNumber evidence="5">4.2.1.41</ecNumber>
    </recommendedName>
    <alternativeName>
        <fullName evidence="5">5-keto-4-deoxy-glucarate dehydratase</fullName>
        <shortName evidence="5">KDGDH</shortName>
    </alternativeName>
</protein>
<dbReference type="Pfam" id="PF00701">
    <property type="entry name" value="DHDPS"/>
    <property type="match status" value="1"/>
</dbReference>
<dbReference type="PIRSF" id="PIRSF001365">
    <property type="entry name" value="DHDPS"/>
    <property type="match status" value="1"/>
</dbReference>
<sequence>MTTERKSPTGILGFPTAPFKENGSIDEKALAENIDFLIKEGLSSIFIACGSGEFHALSKAEYQTMVKTAVSVASGKVPVYTGVGGNIAYAVELVRLSEDLGADGYLILPPYLIEGEQEGLYNYYKTIVKNSNLNAILYNRDNAIVQLETLQRLVEEFPQIVALKDGHGNMELNLEMTQTIGNRLEWLNGMPFAEITMPAYTRIGFHSYSSAMSNYMPHISKLYFDALLEGNEQLVKEIYVDILLPINRIRKARKGYAVSLIKAGMEIQGFSVANTVRPPCVPVEREHYEQLKSIITLALKKYPVECKETSNL</sequence>
<dbReference type="NCBIfam" id="NF002958">
    <property type="entry name" value="PRK03620.1"/>
    <property type="match status" value="1"/>
</dbReference>
<comment type="caution">
    <text evidence="7">The sequence shown here is derived from an EMBL/GenBank/DDBJ whole genome shotgun (WGS) entry which is preliminary data.</text>
</comment>
<comment type="pathway">
    <text evidence="2 5">Carbohydrate acid metabolism; D-glucarate degradation; 2,5-dioxopentanoate from D-glucarate: step 2/2.</text>
</comment>
<dbReference type="PANTHER" id="PTHR12128">
    <property type="entry name" value="DIHYDRODIPICOLINATE SYNTHASE"/>
    <property type="match status" value="1"/>
</dbReference>
<dbReference type="NCBIfam" id="TIGR03249">
    <property type="entry name" value="KdgD"/>
    <property type="match status" value="1"/>
</dbReference>
<dbReference type="Gene3D" id="3.20.20.70">
    <property type="entry name" value="Aldolase class I"/>
    <property type="match status" value="1"/>
</dbReference>
<organism evidence="7 8">
    <name type="scientific">Metabacillus herbersteinensis</name>
    <dbReference type="NCBI Taxonomy" id="283816"/>
    <lineage>
        <taxon>Bacteria</taxon>
        <taxon>Bacillati</taxon>
        <taxon>Bacillota</taxon>
        <taxon>Bacilli</taxon>
        <taxon>Bacillales</taxon>
        <taxon>Bacillaceae</taxon>
        <taxon>Metabacillus</taxon>
    </lineage>
</organism>
<dbReference type="PANTHER" id="PTHR12128:SF19">
    <property type="entry name" value="5-DEHYDRO-4-DEOXYGLUCARATE DEHYDRATASE 2-RELATED"/>
    <property type="match status" value="1"/>
</dbReference>
<dbReference type="SMART" id="SM01130">
    <property type="entry name" value="DHDPS"/>
    <property type="match status" value="1"/>
</dbReference>
<dbReference type="InterPro" id="IPR002220">
    <property type="entry name" value="DapA-like"/>
</dbReference>
<gene>
    <name evidence="7" type="primary">kdgD</name>
    <name evidence="7" type="ORF">ACFFIX_23775</name>
</gene>
<keyword evidence="4 5" id="KW-0456">Lyase</keyword>
<comment type="catalytic activity">
    <reaction evidence="1 5">
        <text>5-dehydro-4-deoxy-D-glucarate + H(+) = 2,5-dioxopentanoate + CO2 + H2O</text>
        <dbReference type="Rhea" id="RHEA:24608"/>
        <dbReference type="ChEBI" id="CHEBI:15377"/>
        <dbReference type="ChEBI" id="CHEBI:15378"/>
        <dbReference type="ChEBI" id="CHEBI:16526"/>
        <dbReference type="ChEBI" id="CHEBI:42819"/>
        <dbReference type="ChEBI" id="CHEBI:58136"/>
        <dbReference type="EC" id="4.2.1.41"/>
    </reaction>
</comment>
<evidence type="ECO:0000256" key="4">
    <source>
        <dbReference type="ARBA" id="ARBA00023239"/>
    </source>
</evidence>
<evidence type="ECO:0000256" key="5">
    <source>
        <dbReference type="HAMAP-Rule" id="MF_00694"/>
    </source>
</evidence>
<dbReference type="Proteomes" id="UP001589854">
    <property type="component" value="Unassembled WGS sequence"/>
</dbReference>
<evidence type="ECO:0000256" key="1">
    <source>
        <dbReference type="ARBA" id="ARBA00001446"/>
    </source>
</evidence>